<comment type="subunit">
    <text evidence="9">Forms a heterodimer with SLX1.</text>
</comment>
<organism evidence="11 12">
    <name type="scientific">Talaromyces amestolkiae</name>
    <dbReference type="NCBI Taxonomy" id="1196081"/>
    <lineage>
        <taxon>Eukaryota</taxon>
        <taxon>Fungi</taxon>
        <taxon>Dikarya</taxon>
        <taxon>Ascomycota</taxon>
        <taxon>Pezizomycotina</taxon>
        <taxon>Eurotiomycetes</taxon>
        <taxon>Eurotiomycetidae</taxon>
        <taxon>Eurotiales</taxon>
        <taxon>Trichocomaceae</taxon>
        <taxon>Talaromyces</taxon>
        <taxon>Talaromyces sect. Talaromyces</taxon>
    </lineage>
</organism>
<keyword evidence="7 9" id="KW-0539">Nucleus</keyword>
<evidence type="ECO:0000256" key="2">
    <source>
        <dbReference type="ARBA" id="ARBA00006661"/>
    </source>
</evidence>
<dbReference type="Proteomes" id="UP000249363">
    <property type="component" value="Unassembled WGS sequence"/>
</dbReference>
<dbReference type="STRING" id="1196081.A0A364L6K8"/>
<protein>
    <recommendedName>
        <fullName evidence="8 9">Structure-specific endonuclease subunit SLX4</fullName>
    </recommendedName>
</protein>
<dbReference type="OrthoDB" id="5349119at2759"/>
<evidence type="ECO:0000256" key="10">
    <source>
        <dbReference type="SAM" id="MobiDB-lite"/>
    </source>
</evidence>
<dbReference type="GO" id="GO:0006281">
    <property type="term" value="P:DNA repair"/>
    <property type="evidence" value="ECO:0007669"/>
    <property type="project" value="UniProtKB-UniRule"/>
</dbReference>
<evidence type="ECO:0000256" key="5">
    <source>
        <dbReference type="ARBA" id="ARBA00023172"/>
    </source>
</evidence>
<dbReference type="GO" id="GO:0033557">
    <property type="term" value="C:Slx1-Slx4 complex"/>
    <property type="evidence" value="ECO:0007669"/>
    <property type="project" value="UniProtKB-UniRule"/>
</dbReference>
<dbReference type="AlphaFoldDB" id="A0A364L6K8"/>
<dbReference type="InterPro" id="IPR027784">
    <property type="entry name" value="Slx4_ascomycetes"/>
</dbReference>
<feature type="region of interest" description="Disordered" evidence="10">
    <location>
        <begin position="237"/>
        <end position="265"/>
    </location>
</feature>
<feature type="compositionally biased region" description="Low complexity" evidence="10">
    <location>
        <begin position="554"/>
        <end position="572"/>
    </location>
</feature>
<reference evidence="11 12" key="1">
    <citation type="journal article" date="2017" name="Biotechnol. Biofuels">
        <title>Differential beta-glucosidase expression as a function of carbon source availability in Talaromyces amestolkiae: a genomic and proteomic approach.</title>
        <authorList>
            <person name="de Eugenio L.I."/>
            <person name="Mendez-Liter J.A."/>
            <person name="Nieto-Dominguez M."/>
            <person name="Alonso L."/>
            <person name="Gil-Munoz J."/>
            <person name="Barriuso J."/>
            <person name="Prieto A."/>
            <person name="Martinez M.J."/>
        </authorList>
    </citation>
    <scope>NUCLEOTIDE SEQUENCE [LARGE SCALE GENOMIC DNA]</scope>
    <source>
        <strain evidence="11 12">CIB</strain>
    </source>
</reference>
<feature type="compositionally biased region" description="Polar residues" evidence="10">
    <location>
        <begin position="95"/>
        <end position="118"/>
    </location>
</feature>
<proteinExistence type="inferred from homology"/>
<accession>A0A364L6K8</accession>
<feature type="region of interest" description="Disordered" evidence="10">
    <location>
        <begin position="91"/>
        <end position="146"/>
    </location>
</feature>
<comment type="subcellular location">
    <subcellularLocation>
        <location evidence="1 9">Nucleus</location>
    </subcellularLocation>
</comment>
<comment type="function">
    <text evidence="9">Regulatory subunit of the SLX1-SLX4 structure-specific endonuclease that resolves DNA secondary structures generated during DNA repair and recombination. Has endonuclease activity towards branched DNA substrates, introducing single-strand cuts in duplex DNA close to junctions with ss-DNA.</text>
</comment>
<dbReference type="GO" id="GO:0006310">
    <property type="term" value="P:DNA recombination"/>
    <property type="evidence" value="ECO:0007669"/>
    <property type="project" value="UniProtKB-UniRule"/>
</dbReference>
<evidence type="ECO:0000256" key="6">
    <source>
        <dbReference type="ARBA" id="ARBA00023204"/>
    </source>
</evidence>
<evidence type="ECO:0000256" key="1">
    <source>
        <dbReference type="ARBA" id="ARBA00004123"/>
    </source>
</evidence>
<evidence type="ECO:0000256" key="7">
    <source>
        <dbReference type="ARBA" id="ARBA00023242"/>
    </source>
</evidence>
<keyword evidence="4 9" id="KW-0227">DNA damage</keyword>
<keyword evidence="12" id="KW-1185">Reference proteome</keyword>
<name>A0A364L6K8_TALAM</name>
<feature type="compositionally biased region" description="Basic and acidic residues" evidence="10">
    <location>
        <begin position="602"/>
        <end position="616"/>
    </location>
</feature>
<dbReference type="InterPro" id="IPR018574">
    <property type="entry name" value="Structure-sp_endonuc_su_Slx4"/>
</dbReference>
<dbReference type="CDD" id="cd22999">
    <property type="entry name" value="SAP_SLX4"/>
    <property type="match status" value="1"/>
</dbReference>
<dbReference type="GO" id="GO:0006260">
    <property type="term" value="P:DNA replication"/>
    <property type="evidence" value="ECO:0007669"/>
    <property type="project" value="InterPro"/>
</dbReference>
<sequence length="773" mass="85086">MSSIIETIVIPPSSPEQNWARSVSPCTPARLFGLPPLSSSPPPLVSPSKLFEEIRVGTQNDSKSPLVPVARRATASIVTAETPVVSEHFTKTGRLGSSNAKTVRNRKSSTSQGPQNKILTGRVAKATTSSKAKGKNEGEKLAKEAEAKKVADSEGLNLEEALKRRSDWTPPKASAVVSLDEDISAGNSGVEANFGDALRNYHYSRENSVSEVMLPRKEGNPTKRRRLELVESEILQERKSLKQTQNKDAEKTRKTKAKPKKQPKTITGRMTALYEPIDEPEGLFVFDEESEGGEGFKKPAKSKRKTTVKEKQPAYLILSPDAATKSLNDQNFMFGTCSQLERDDSPTFFEETQKALQLSESLAFEKTTLETISVGPSTTRFASRYTGKKSHWSEAARDFRGAVVQPEIIDMTDSPTVDTALSRLSEMNREAPKMASLISAKPAPATNPLIEKDITPSNKPAVDVPSTALMPRSQSASLDNVESMIKPSATKPTRQVPDMPNYNGHTDEELKKLIKSYGLKAIRGRKKMIDVLEKCWQSKHGNAAVFTKNVETSSLTATSTTVSVSTTRPSDTQFSEKLPVRKKQTKSSEGESKTSNRAGKKKIADKPAARKVETVAEKALSPKRTSTYIADEIEDSEEEIIPSPTRMRIQRQNSSRQTTPAISSLPLSNKTKRSSTKTKASAFDEPTILELQCSITKAIHLQARPKRFLGSSSHSPQLTWHEKILLYEPIILEDFSAWLNTEGFASVCEDREVGVALVRTWCESQGICCTFRA</sequence>
<evidence type="ECO:0000313" key="12">
    <source>
        <dbReference type="Proteomes" id="UP000249363"/>
    </source>
</evidence>
<feature type="compositionally biased region" description="Basic and acidic residues" evidence="10">
    <location>
        <begin position="134"/>
        <end position="146"/>
    </location>
</feature>
<dbReference type="EMBL" id="MIKG01000015">
    <property type="protein sequence ID" value="RAO71341.1"/>
    <property type="molecule type" value="Genomic_DNA"/>
</dbReference>
<evidence type="ECO:0000256" key="4">
    <source>
        <dbReference type="ARBA" id="ARBA00022763"/>
    </source>
</evidence>
<feature type="compositionally biased region" description="Basic and acidic residues" evidence="10">
    <location>
        <begin position="237"/>
        <end position="252"/>
    </location>
</feature>
<evidence type="ECO:0000256" key="3">
    <source>
        <dbReference type="ARBA" id="ARBA00022553"/>
    </source>
</evidence>
<evidence type="ECO:0000313" key="11">
    <source>
        <dbReference type="EMBL" id="RAO71341.1"/>
    </source>
</evidence>
<evidence type="ECO:0000256" key="8">
    <source>
        <dbReference type="ARBA" id="ARBA00029496"/>
    </source>
</evidence>
<feature type="compositionally biased region" description="Basic residues" evidence="10">
    <location>
        <begin position="253"/>
        <end position="263"/>
    </location>
</feature>
<comment type="PTM">
    <text evidence="9">Phosphorylated in response to DNA damage.</text>
</comment>
<feature type="compositionally biased region" description="Polar residues" evidence="10">
    <location>
        <begin position="650"/>
        <end position="667"/>
    </location>
</feature>
<keyword evidence="3 9" id="KW-0597">Phosphoprotein</keyword>
<evidence type="ECO:0000256" key="9">
    <source>
        <dbReference type="HAMAP-Rule" id="MF_03110"/>
    </source>
</evidence>
<dbReference type="GO" id="GO:0017108">
    <property type="term" value="F:5'-flap endonuclease activity"/>
    <property type="evidence" value="ECO:0007669"/>
    <property type="project" value="InterPro"/>
</dbReference>
<dbReference type="Pfam" id="PF09494">
    <property type="entry name" value="Slx4"/>
    <property type="match status" value="1"/>
</dbReference>
<comment type="similarity">
    <text evidence="2 9">Belongs to the SLX4 family.</text>
</comment>
<keyword evidence="6 9" id="KW-0234">DNA repair</keyword>
<feature type="region of interest" description="Disordered" evidence="10">
    <location>
        <begin position="554"/>
        <end position="621"/>
    </location>
</feature>
<dbReference type="HAMAP" id="MF_03110">
    <property type="entry name" value="Endonuc_su_Slx4"/>
    <property type="match status" value="1"/>
</dbReference>
<keyword evidence="5 9" id="KW-0233">DNA recombination</keyword>
<comment type="caution">
    <text evidence="11">The sequence shown here is derived from an EMBL/GenBank/DDBJ whole genome shotgun (WGS) entry which is preliminary data.</text>
</comment>
<gene>
    <name evidence="9" type="primary">SLX4</name>
    <name evidence="11" type="ORF">BHQ10_007353</name>
</gene>
<feature type="region of interest" description="Disordered" evidence="10">
    <location>
        <begin position="645"/>
        <end position="679"/>
    </location>
</feature>